<dbReference type="HOGENOM" id="CLU_198313_2_0_10"/>
<dbReference type="AlphaFoldDB" id="A0A0E2LRX6"/>
<comment type="caution">
    <text evidence="1">The sequence shown here is derived from an EMBL/GenBank/DDBJ whole genome shotgun (WGS) entry which is preliminary data.</text>
</comment>
<gene>
    <name evidence="1" type="ORF">HMPREF1555_00595</name>
</gene>
<sequence length="42" mass="5098">MPSFYHISNRTFSAYDLYINCLRSVYLLKTIYIQIENDLYTN</sequence>
<evidence type="ECO:0000313" key="2">
    <source>
        <dbReference type="Proteomes" id="UP000016630"/>
    </source>
</evidence>
<accession>A0A0E2LRX6</accession>
<name>A0A0E2LRX6_PORGN</name>
<reference evidence="1 2" key="1">
    <citation type="submission" date="2013-06" db="EMBL/GenBank/DDBJ databases">
        <authorList>
            <person name="Weinstock G."/>
            <person name="Sodergren E."/>
            <person name="Lobos E.A."/>
            <person name="Fulton L."/>
            <person name="Fulton R."/>
            <person name="Courtney L."/>
            <person name="Fronick C."/>
            <person name="O'Laughlin M."/>
            <person name="Godfrey J."/>
            <person name="Wilson R.M."/>
            <person name="Miner T."/>
            <person name="Farmer C."/>
            <person name="Delehaunty K."/>
            <person name="Cordes M."/>
            <person name="Minx P."/>
            <person name="Tomlinson C."/>
            <person name="Chen J."/>
            <person name="Wollam A."/>
            <person name="Pepin K.H."/>
            <person name="Bhonagiri V."/>
            <person name="Zhang X."/>
            <person name="Warren W."/>
            <person name="Mitreva M."/>
            <person name="Mardis E.R."/>
            <person name="Wilson R.K."/>
        </authorList>
    </citation>
    <scope>NUCLEOTIDE SEQUENCE [LARGE SCALE GENOMIC DNA]</scope>
    <source>
        <strain evidence="1 2">F0570</strain>
    </source>
</reference>
<protein>
    <submittedName>
        <fullName evidence="1">Uncharacterized protein</fullName>
    </submittedName>
</protein>
<evidence type="ECO:0000313" key="1">
    <source>
        <dbReference type="EMBL" id="ERJ68031.1"/>
    </source>
</evidence>
<proteinExistence type="predicted"/>
<dbReference type="Proteomes" id="UP000016630">
    <property type="component" value="Unassembled WGS sequence"/>
</dbReference>
<organism evidence="1 2">
    <name type="scientific">Porphyromonas gingivalis F0570</name>
    <dbReference type="NCBI Taxonomy" id="1227271"/>
    <lineage>
        <taxon>Bacteria</taxon>
        <taxon>Pseudomonadati</taxon>
        <taxon>Bacteroidota</taxon>
        <taxon>Bacteroidia</taxon>
        <taxon>Bacteroidales</taxon>
        <taxon>Porphyromonadaceae</taxon>
        <taxon>Porphyromonas</taxon>
    </lineage>
</organism>
<dbReference type="EMBL" id="AWUW01000035">
    <property type="protein sequence ID" value="ERJ68031.1"/>
    <property type="molecule type" value="Genomic_DNA"/>
</dbReference>